<keyword evidence="1" id="KW-0175">Coiled coil</keyword>
<dbReference type="EMBL" id="CAUYUJ010015564">
    <property type="protein sequence ID" value="CAK0855564.1"/>
    <property type="molecule type" value="Genomic_DNA"/>
</dbReference>
<feature type="compositionally biased region" description="Low complexity" evidence="2">
    <location>
        <begin position="382"/>
        <end position="395"/>
    </location>
</feature>
<feature type="compositionally biased region" description="Basic and acidic residues" evidence="2">
    <location>
        <begin position="217"/>
        <end position="242"/>
    </location>
</feature>
<sequence>MWPPPFAPGDVCVTVSEVTVRVGEETSSDIIEEFLPQGTELEVIRIGKGRRIQVRSTTLLGWISFETIDGDQLVEKLTAWSSERPGESFYADEAGGSPPMLGRYSDGISFALPSPFAISRQTSRRRPRGLAPLRRGREPAAGLGDTPAGASAPPLRGAAVGHAPRALARDAWDAAGSASGSMSARSMASSLLSPGNSPRDSDYSQPASARGGYMDPAAKERARERARARVREGITRQRRQREARAQMQLLTQVRVFAPVPEQTARASAAAPGRAEGEQEHAESGAGAGAAAGAPAEWVRRARSASSVVARRLTPGQAPEPPGGAPPPAGGPERGCCGGPLGRLCFCTLLGLSAGASAWWQGAAGQLHPGKHTRPPAPPSTPSPTLTSTTTSGKPHTLSEALHELRAQLASARAAAEEEEAQASAMLHKATAEAEELRSSRLQLGAAKIALQDAELKKLALLRRLQAARGEARRRAGLLGALGELPFQRVVALAWAALGARGICGQSDFSQAFNLASTSIAGSLLLVSCLGYFLASRSALYSDAVQAVLAGRAPLVLYLVWSSLLALALLRWYTGYRVCWVAYVDEVVMTDDGGVVGMRNDLPTGLRSPLLRAPAPKTDTADQQAARAASARTSVRDAVI</sequence>
<feature type="compositionally biased region" description="Polar residues" evidence="2">
    <location>
        <begin position="194"/>
        <end position="207"/>
    </location>
</feature>
<feature type="region of interest" description="Disordered" evidence="2">
    <location>
        <begin position="364"/>
        <end position="396"/>
    </location>
</feature>
<evidence type="ECO:0000313" key="5">
    <source>
        <dbReference type="Proteomes" id="UP001189429"/>
    </source>
</evidence>
<evidence type="ECO:0000256" key="3">
    <source>
        <dbReference type="SAM" id="Phobius"/>
    </source>
</evidence>
<accession>A0ABN9U8R3</accession>
<keyword evidence="3" id="KW-0812">Transmembrane</keyword>
<dbReference type="Proteomes" id="UP001189429">
    <property type="component" value="Unassembled WGS sequence"/>
</dbReference>
<feature type="transmembrane region" description="Helical" evidence="3">
    <location>
        <begin position="554"/>
        <end position="572"/>
    </location>
</feature>
<feature type="compositionally biased region" description="Pro residues" evidence="2">
    <location>
        <begin position="317"/>
        <end position="329"/>
    </location>
</feature>
<name>A0ABN9U8R3_9DINO</name>
<feature type="region of interest" description="Disordered" evidence="2">
    <location>
        <begin position="186"/>
        <end position="242"/>
    </location>
</feature>
<feature type="transmembrane region" description="Helical" evidence="3">
    <location>
        <begin position="511"/>
        <end position="533"/>
    </location>
</feature>
<evidence type="ECO:0000256" key="2">
    <source>
        <dbReference type="SAM" id="MobiDB-lite"/>
    </source>
</evidence>
<feature type="compositionally biased region" description="Low complexity" evidence="2">
    <location>
        <begin position="264"/>
        <end position="273"/>
    </location>
</feature>
<keyword evidence="3" id="KW-1133">Transmembrane helix</keyword>
<comment type="caution">
    <text evidence="4">The sequence shown here is derived from an EMBL/GenBank/DDBJ whole genome shotgun (WGS) entry which is preliminary data.</text>
</comment>
<protein>
    <recommendedName>
        <fullName evidence="6">SH3 domain-containing protein</fullName>
    </recommendedName>
</protein>
<organism evidence="4 5">
    <name type="scientific">Prorocentrum cordatum</name>
    <dbReference type="NCBI Taxonomy" id="2364126"/>
    <lineage>
        <taxon>Eukaryota</taxon>
        <taxon>Sar</taxon>
        <taxon>Alveolata</taxon>
        <taxon>Dinophyceae</taxon>
        <taxon>Prorocentrales</taxon>
        <taxon>Prorocentraceae</taxon>
        <taxon>Prorocentrum</taxon>
    </lineage>
</organism>
<evidence type="ECO:0000256" key="1">
    <source>
        <dbReference type="SAM" id="Coils"/>
    </source>
</evidence>
<feature type="region of interest" description="Disordered" evidence="2">
    <location>
        <begin position="262"/>
        <end position="292"/>
    </location>
</feature>
<reference evidence="4" key="1">
    <citation type="submission" date="2023-10" db="EMBL/GenBank/DDBJ databases">
        <authorList>
            <person name="Chen Y."/>
            <person name="Shah S."/>
            <person name="Dougan E. K."/>
            <person name="Thang M."/>
            <person name="Chan C."/>
        </authorList>
    </citation>
    <scope>NUCLEOTIDE SEQUENCE [LARGE SCALE GENOMIC DNA]</scope>
</reference>
<keyword evidence="3" id="KW-0472">Membrane</keyword>
<gene>
    <name evidence="4" type="ORF">PCOR1329_LOCUS46270</name>
</gene>
<evidence type="ECO:0000313" key="4">
    <source>
        <dbReference type="EMBL" id="CAK0855564.1"/>
    </source>
</evidence>
<keyword evidence="5" id="KW-1185">Reference proteome</keyword>
<feature type="region of interest" description="Disordered" evidence="2">
    <location>
        <begin position="119"/>
        <end position="162"/>
    </location>
</feature>
<proteinExistence type="predicted"/>
<evidence type="ECO:0008006" key="6">
    <source>
        <dbReference type="Google" id="ProtNLM"/>
    </source>
</evidence>
<feature type="region of interest" description="Disordered" evidence="2">
    <location>
        <begin position="306"/>
        <end position="330"/>
    </location>
</feature>
<feature type="coiled-coil region" evidence="1">
    <location>
        <begin position="401"/>
        <end position="470"/>
    </location>
</feature>